<dbReference type="AlphaFoldDB" id="A0A1S1NBS3"/>
<dbReference type="GO" id="GO:0019290">
    <property type="term" value="P:siderophore biosynthetic process"/>
    <property type="evidence" value="ECO:0007669"/>
    <property type="project" value="InterPro"/>
</dbReference>
<comment type="pathway">
    <text evidence="1">Siderophore biosynthesis.</text>
</comment>
<evidence type="ECO:0000256" key="1">
    <source>
        <dbReference type="ARBA" id="ARBA00004924"/>
    </source>
</evidence>
<dbReference type="RefSeq" id="WP_070990223.1">
    <property type="nucleotide sequence ID" value="NZ_CBCSHD010000008.1"/>
</dbReference>
<keyword evidence="5" id="KW-1185">Reference proteome</keyword>
<proteinExistence type="predicted"/>
<evidence type="ECO:0008006" key="6">
    <source>
        <dbReference type="Google" id="ProtNLM"/>
    </source>
</evidence>
<name>A0A1S1NBS3_9GAMM</name>
<dbReference type="Gene3D" id="1.10.510.40">
    <property type="match status" value="2"/>
</dbReference>
<dbReference type="OrthoDB" id="495728at2"/>
<evidence type="ECO:0000259" key="2">
    <source>
        <dbReference type="Pfam" id="PF04183"/>
    </source>
</evidence>
<dbReference type="InterPro" id="IPR037455">
    <property type="entry name" value="LucA/IucC-like"/>
</dbReference>
<dbReference type="Gene3D" id="6.10.250.3370">
    <property type="match status" value="2"/>
</dbReference>
<feature type="domain" description="Aerobactin siderophore biosynthesis IucA/IucC N-terminal" evidence="2">
    <location>
        <begin position="687"/>
        <end position="929"/>
    </location>
</feature>
<organism evidence="4 5">
    <name type="scientific">Pseudoalteromonas byunsanensis</name>
    <dbReference type="NCBI Taxonomy" id="327939"/>
    <lineage>
        <taxon>Bacteria</taxon>
        <taxon>Pseudomonadati</taxon>
        <taxon>Pseudomonadota</taxon>
        <taxon>Gammaproteobacteria</taxon>
        <taxon>Alteromonadales</taxon>
        <taxon>Pseudoalteromonadaceae</taxon>
        <taxon>Pseudoalteromonas</taxon>
    </lineage>
</organism>
<sequence length="1139" mass="128884">MNTMEWALLDTKLVEQYLNTYIREREIDLGQCRYAGSYQYALPLSDDGVQVLFDIQHYSMTGYHSYHMPVAIHEAGVTTELNDINVLLVHMCNALAQVSSTEASDEFFKKVTNSVRYCRHYVNEVVKHSHSTQQRDEFILAEQGLLLGHPFHVTSKACQGFSDEDLARYSPELGAAFKLHYFALSPALMKQRVISNYEIPQDPIMLDEAKALLGERLDEYQLLPCHPWQANHLLEDDAVKLYLAEDEIISLGPMGETVWPTSSVRTVFAPKQGLFVKLALDVRITNFIRNNPPSHLERALDASEIIVENQLDKGIERLRLLPEIAYQTINNEVLAASFAVLYRQGLSESMQAQTRILAALVEESPITGTMPLSDFIRAAAQAHNTTVNETFLRQWWYGYLDAALLPTLRLFASSGVSLEAHLQNALMYFENGWPSMLVVRDMEGCSVSSQRQPNLDPNSSASYSENEAWFRYQYYVVVNHIAHVLSAVARNHAISEEALWSVTREFLQSVANDDIAKPQATALLNCATLPAKGNLLSTLHGCGESPVWVDIDNPLRYQSELSLSAQQCSEQRVVTQLIEALLYEKVLPYHWQNSKLILPLDEQTHYEVIARKTAHFERIRIDYPTLVRHHQGRSSALSLAKMMTDLAKLELAPADVWSRFYDELHHTTQKHSQVLAAKPQTPLRDMDYAQCEAKISNGHLYHPSFKSRLGFTLKDNASYGPELANPMHLRWLAVDLQLVSANFAKGHSIQSLARNHFNDGQLLQIEAQLKAYGATLEQVMLLPVHPWQWEHIGEIYFAASKGLYPIEIDGHRYLPQQSIRTLSDYSDVTALSVKLALSITNTSTSRVLAPHTIANAGMISDWLCSLLQDNDAWQQVTKPIILKEVAGVSVLSQPMLSAQYGALGCIWRESVYQYVQSPESVVPVTALMQLDIDDKPLIAPWVEQHGLTTWLSALVDHVYIPVMHMLWQHGVAMESHAQNMLLVHKQGLPTQAALKDFHDGVRFSVALLDKPELLPGLIESPAEHARVNPNSFLQTDCKDELRDFTQDALCFVNLAELGWFIEQHFAFSGEAFWDLVRSRIERYQSAHSHLSERFEMFDFFAPSIDVEQLACRRFMPEQRLRVMSVSNPLADAKPESTNE</sequence>
<feature type="domain" description="Aerobactin siderophore biosynthesis IucA/IucC-like C-terminal" evidence="3">
    <location>
        <begin position="949"/>
        <end position="1120"/>
    </location>
</feature>
<evidence type="ECO:0000313" key="4">
    <source>
        <dbReference type="EMBL" id="OHU97188.1"/>
    </source>
</evidence>
<accession>A0A1S1NBS3</accession>
<dbReference type="Pfam" id="PF04183">
    <property type="entry name" value="IucA_IucC"/>
    <property type="match status" value="2"/>
</dbReference>
<reference evidence="4 5" key="1">
    <citation type="submission" date="2016-10" db="EMBL/GenBank/DDBJ databases">
        <title>Pseudoalteromonas amylolytica sp. nov., isolated from the surface seawater.</title>
        <authorList>
            <person name="Wu Y.-H."/>
            <person name="Cheng H."/>
            <person name="Jin X.-B."/>
            <person name="Wang C.-S."/>
            <person name="Xu X.-W."/>
        </authorList>
    </citation>
    <scope>NUCLEOTIDE SEQUENCE [LARGE SCALE GENOMIC DNA]</scope>
    <source>
        <strain evidence="4 5">JCM 12483</strain>
    </source>
</reference>
<dbReference type="GO" id="GO:0016881">
    <property type="term" value="F:acid-amino acid ligase activity"/>
    <property type="evidence" value="ECO:0007669"/>
    <property type="project" value="UniProtKB-ARBA"/>
</dbReference>
<dbReference type="Pfam" id="PF06276">
    <property type="entry name" value="FhuF"/>
    <property type="match status" value="2"/>
</dbReference>
<dbReference type="STRING" id="327939.BIW53_02380"/>
<feature type="domain" description="Aerobactin siderophore biosynthesis IucA/IucC N-terminal" evidence="2">
    <location>
        <begin position="138"/>
        <end position="361"/>
    </location>
</feature>
<dbReference type="PANTHER" id="PTHR34384:SF6">
    <property type="entry name" value="STAPHYLOFERRIN B SYNTHASE"/>
    <property type="match status" value="1"/>
</dbReference>
<protein>
    <recommendedName>
        <fullName evidence="6">Siderophore biosynthesis protein</fullName>
    </recommendedName>
</protein>
<feature type="domain" description="Aerobactin siderophore biosynthesis IucA/IucC-like C-terminal" evidence="3">
    <location>
        <begin position="394"/>
        <end position="542"/>
    </location>
</feature>
<dbReference type="EMBL" id="MNAN01000018">
    <property type="protein sequence ID" value="OHU97188.1"/>
    <property type="molecule type" value="Genomic_DNA"/>
</dbReference>
<dbReference type="PANTHER" id="PTHR34384">
    <property type="entry name" value="L-2,3-DIAMINOPROPANOATE--CITRATE LIGASE"/>
    <property type="match status" value="1"/>
</dbReference>
<gene>
    <name evidence="4" type="ORF">BIW53_02380</name>
</gene>
<evidence type="ECO:0000259" key="3">
    <source>
        <dbReference type="Pfam" id="PF06276"/>
    </source>
</evidence>
<dbReference type="InterPro" id="IPR022770">
    <property type="entry name" value="IucA/IucC-like_C"/>
</dbReference>
<dbReference type="Gene3D" id="3.30.310.280">
    <property type="match status" value="1"/>
</dbReference>
<comment type="caution">
    <text evidence="4">The sequence shown here is derived from an EMBL/GenBank/DDBJ whole genome shotgun (WGS) entry which is preliminary data.</text>
</comment>
<evidence type="ECO:0000313" key="5">
    <source>
        <dbReference type="Proteomes" id="UP000180253"/>
    </source>
</evidence>
<dbReference type="Proteomes" id="UP000180253">
    <property type="component" value="Unassembled WGS sequence"/>
</dbReference>
<dbReference type="InterPro" id="IPR007310">
    <property type="entry name" value="Aerobactin_biosyn_IucA/IucC_N"/>
</dbReference>